<dbReference type="GeneID" id="301040297"/>
<evidence type="ECO:0000313" key="2">
    <source>
        <dbReference type="Proteomes" id="UP000294239"/>
    </source>
</evidence>
<evidence type="ECO:0000313" key="1">
    <source>
        <dbReference type="EMBL" id="TBN16944.1"/>
    </source>
</evidence>
<keyword evidence="2" id="KW-1185">Reference proteome</keyword>
<dbReference type="Proteomes" id="UP000294239">
    <property type="component" value="Unassembled WGS sequence"/>
</dbReference>
<name>A0ABY1YBP1_9HYPH</name>
<accession>A0ABY1YBP1</accession>
<dbReference type="RefSeq" id="WP_130977184.1">
    <property type="nucleotide sequence ID" value="NZ_SISF01000023.1"/>
</dbReference>
<sequence length="208" mass="22853">MRKKHTTENAGGASAAEKIALIFSKVDDLQYDLYRLNCFANIAESSTADIFTPRPELSGSTGVYYAGDAEKKILGFATSETVALSNAVDGIVGGLLADLKDIRDVLERYRPVREPQPVRGEALHNLFRAWEQAYASWVATKRDGNIPDGTPEFEAERRAALALAAHPCTTPDDVGRKSRLFLENSYLRDSAPEFAIELLTSFNAVKNI</sequence>
<proteinExistence type="predicted"/>
<organism evidence="1 2">
    <name type="scientific">Agrobacterium cavarae</name>
    <dbReference type="NCBI Taxonomy" id="2528239"/>
    <lineage>
        <taxon>Bacteria</taxon>
        <taxon>Pseudomonadati</taxon>
        <taxon>Pseudomonadota</taxon>
        <taxon>Alphaproteobacteria</taxon>
        <taxon>Hyphomicrobiales</taxon>
        <taxon>Rhizobiaceae</taxon>
        <taxon>Rhizobium/Agrobacterium group</taxon>
        <taxon>Agrobacterium</taxon>
    </lineage>
</organism>
<protein>
    <submittedName>
        <fullName evidence="1">Uncharacterized protein</fullName>
    </submittedName>
</protein>
<comment type="caution">
    <text evidence="1">The sequence shown here is derived from an EMBL/GenBank/DDBJ whole genome shotgun (WGS) entry which is preliminary data.</text>
</comment>
<dbReference type="EMBL" id="SISF01000023">
    <property type="protein sequence ID" value="TBN16944.1"/>
    <property type="molecule type" value="Genomic_DNA"/>
</dbReference>
<gene>
    <name evidence="1" type="ORF">EYC79_03795</name>
</gene>
<reference evidence="1 2" key="1">
    <citation type="submission" date="2019-02" db="EMBL/GenBank/DDBJ databases">
        <title>Current taxonomic status of genus Agrobacterium and description of Agrobacterium cavarae sp. nov. isolated from maize roots.</title>
        <authorList>
            <person name="Flores-Felix J.D."/>
            <person name="Menendez E."/>
            <person name="Ramirez-Bahena M.H."/>
            <person name="Garcia-Fraile P."/>
            <person name="Velazquez E."/>
        </authorList>
    </citation>
    <scope>NUCLEOTIDE SEQUENCE [LARGE SCALE GENOMIC DNA]</scope>
    <source>
        <strain evidence="1 2">RZME10</strain>
    </source>
</reference>